<protein>
    <submittedName>
        <fullName evidence="1">Odorant binding protein 17</fullName>
    </submittedName>
</protein>
<accession>A0A0X8B2Z5</accession>
<proteinExistence type="evidence at transcript level"/>
<sequence>MSQLGLWSDATGYKVDRIGKLFAKKGVPVELETLLRFCNESKRQENKDKWALDAYKCAARGQLAQWIQQYIKQIYSNKQKSTSR</sequence>
<evidence type="ECO:0000313" key="1">
    <source>
        <dbReference type="EMBL" id="ALZ41696.1"/>
    </source>
</evidence>
<reference evidence="1" key="1">
    <citation type="submission" date="2015-07" db="EMBL/GenBank/DDBJ databases">
        <title>Identification and tissue distribution of odorant binding protein genes in the vegetable leafminer Liriomyza sativae.</title>
        <authorList>
            <person name="Zhang L."/>
            <person name="Lei Z."/>
        </authorList>
    </citation>
    <scope>NUCLEOTIDE SEQUENCE</scope>
</reference>
<dbReference type="AlphaFoldDB" id="A0A0X8B2Z5"/>
<dbReference type="EMBL" id="KT250752">
    <property type="protein sequence ID" value="ALZ41696.1"/>
    <property type="molecule type" value="mRNA"/>
</dbReference>
<organism evidence="1">
    <name type="scientific">Liriomyza sativae</name>
    <name type="common">Vegetable leafminer</name>
    <dbReference type="NCBI Taxonomy" id="127406"/>
    <lineage>
        <taxon>Eukaryota</taxon>
        <taxon>Metazoa</taxon>
        <taxon>Ecdysozoa</taxon>
        <taxon>Arthropoda</taxon>
        <taxon>Hexapoda</taxon>
        <taxon>Insecta</taxon>
        <taxon>Pterygota</taxon>
        <taxon>Neoptera</taxon>
        <taxon>Endopterygota</taxon>
        <taxon>Diptera</taxon>
        <taxon>Brachycera</taxon>
        <taxon>Muscomorpha</taxon>
        <taxon>Opomyzoidea</taxon>
        <taxon>Agromyzidae</taxon>
        <taxon>Phytomyzinae</taxon>
        <taxon>Liriomyza</taxon>
    </lineage>
</organism>
<gene>
    <name evidence="1" type="primary">OBP17</name>
</gene>
<name>A0A0X8B2Z5_LIRSA</name>